<evidence type="ECO:0000256" key="3">
    <source>
        <dbReference type="ARBA" id="ARBA00022980"/>
    </source>
</evidence>
<evidence type="ECO:0000313" key="8">
    <source>
        <dbReference type="EMBL" id="OMJ08813.1"/>
    </source>
</evidence>
<comment type="subcellular location">
    <subcellularLocation>
        <location evidence="1">Mitochondrion</location>
    </subcellularLocation>
</comment>
<sequence>MTFPLPRIFNTTLPNLKSALSKLTVSASFRNLYSTNVKSSVAKGTVLKGINYKVDQPEIIAMEDSEYPDWLWKLLDQPTSQDAIPERVALKIANKKLIKQGNFLKSKKK</sequence>
<evidence type="ECO:0000256" key="4">
    <source>
        <dbReference type="ARBA" id="ARBA00023128"/>
    </source>
</evidence>
<dbReference type="Pfam" id="PF08561">
    <property type="entry name" value="Ribosomal_L37"/>
    <property type="match status" value="1"/>
</dbReference>
<dbReference type="GO" id="GO:0005762">
    <property type="term" value="C:mitochondrial large ribosomal subunit"/>
    <property type="evidence" value="ECO:0007669"/>
    <property type="project" value="TreeGrafter"/>
</dbReference>
<protein>
    <recommendedName>
        <fullName evidence="7">Large ribosomal subunit protein mL54</fullName>
    </recommendedName>
</protein>
<dbReference type="OrthoDB" id="10252718at2759"/>
<name>A0A1R1X2E7_9FUNG</name>
<evidence type="ECO:0000256" key="5">
    <source>
        <dbReference type="ARBA" id="ARBA00023274"/>
    </source>
</evidence>
<dbReference type="GO" id="GO:0003735">
    <property type="term" value="F:structural constituent of ribosome"/>
    <property type="evidence" value="ECO:0007669"/>
    <property type="project" value="TreeGrafter"/>
</dbReference>
<dbReference type="STRING" id="133412.A0A1R1X2E7"/>
<comment type="similarity">
    <text evidence="6">Belongs to the mitochondrion-specific ribosomal protein mL54 family.</text>
</comment>
<dbReference type="PANTHER" id="PTHR28595">
    <property type="entry name" value="39S RIBOSOMAL PROTEIN L54, MITOCHONDRIAL"/>
    <property type="match status" value="1"/>
</dbReference>
<keyword evidence="10" id="KW-1185">Reference proteome</keyword>
<evidence type="ECO:0000256" key="2">
    <source>
        <dbReference type="ARBA" id="ARBA00022946"/>
    </source>
</evidence>
<organism evidence="8 10">
    <name type="scientific">Smittium culicis</name>
    <dbReference type="NCBI Taxonomy" id="133412"/>
    <lineage>
        <taxon>Eukaryota</taxon>
        <taxon>Fungi</taxon>
        <taxon>Fungi incertae sedis</taxon>
        <taxon>Zoopagomycota</taxon>
        <taxon>Kickxellomycotina</taxon>
        <taxon>Harpellomycetes</taxon>
        <taxon>Harpellales</taxon>
        <taxon>Legeriomycetaceae</taxon>
        <taxon>Smittium</taxon>
    </lineage>
</organism>
<reference evidence="8 10" key="1">
    <citation type="submission" date="2017-01" db="EMBL/GenBank/DDBJ databases">
        <authorList>
            <person name="Mah S.A."/>
            <person name="Swanson W.J."/>
            <person name="Moy G.W."/>
            <person name="Vacquier V.D."/>
        </authorList>
    </citation>
    <scope>NUCLEOTIDE SEQUENCE [LARGE SCALE GENOMIC DNA]</scope>
    <source>
        <strain evidence="8 10">GSMNP</strain>
    </source>
</reference>
<evidence type="ECO:0000256" key="6">
    <source>
        <dbReference type="ARBA" id="ARBA00033752"/>
    </source>
</evidence>
<evidence type="ECO:0000256" key="7">
    <source>
        <dbReference type="ARBA" id="ARBA00035179"/>
    </source>
</evidence>
<dbReference type="EMBL" id="LSSN01001141">
    <property type="protein sequence ID" value="OMJ20868.1"/>
    <property type="molecule type" value="Genomic_DNA"/>
</dbReference>
<gene>
    <name evidence="8" type="ORF">AYI70_g11309</name>
    <name evidence="9" type="ORF">AYI70_g3830</name>
</gene>
<proteinExistence type="inferred from homology"/>
<keyword evidence="3 8" id="KW-0689">Ribosomal protein</keyword>
<evidence type="ECO:0000313" key="9">
    <source>
        <dbReference type="EMBL" id="OMJ20868.1"/>
    </source>
</evidence>
<accession>A0A1R1X2E7</accession>
<dbReference type="InterPro" id="IPR013870">
    <property type="entry name" value="Ribosomal_mL54"/>
</dbReference>
<keyword evidence="2" id="KW-0809">Transit peptide</keyword>
<comment type="caution">
    <text evidence="8">The sequence shown here is derived from an EMBL/GenBank/DDBJ whole genome shotgun (WGS) entry which is preliminary data.</text>
</comment>
<dbReference type="PANTHER" id="PTHR28595:SF1">
    <property type="entry name" value="LARGE RIBOSOMAL SUBUNIT PROTEIN ML54"/>
    <property type="match status" value="1"/>
</dbReference>
<evidence type="ECO:0000313" key="10">
    <source>
        <dbReference type="Proteomes" id="UP000187283"/>
    </source>
</evidence>
<dbReference type="AlphaFoldDB" id="A0A1R1X2E7"/>
<keyword evidence="4" id="KW-0496">Mitochondrion</keyword>
<dbReference type="EMBL" id="LSSN01005679">
    <property type="protein sequence ID" value="OMJ08813.1"/>
    <property type="molecule type" value="Genomic_DNA"/>
</dbReference>
<evidence type="ECO:0000256" key="1">
    <source>
        <dbReference type="ARBA" id="ARBA00004173"/>
    </source>
</evidence>
<keyword evidence="5" id="KW-0687">Ribonucleoprotein</keyword>
<dbReference type="Proteomes" id="UP000187283">
    <property type="component" value="Unassembled WGS sequence"/>
</dbReference>